<keyword evidence="4" id="KW-0611">Plant defense</keyword>
<keyword evidence="5 8" id="KW-1133">Transmembrane helix</keyword>
<dbReference type="GO" id="GO:0006952">
    <property type="term" value="P:defense response"/>
    <property type="evidence" value="ECO:0007669"/>
    <property type="project" value="UniProtKB-KW"/>
</dbReference>
<comment type="subcellular location">
    <subcellularLocation>
        <location evidence="1">Membrane</location>
        <topology evidence="1">Multi-pass membrane protein</topology>
    </subcellularLocation>
</comment>
<comment type="caution">
    <text evidence="9">The sequence shown here is derived from an EMBL/GenBank/DDBJ whole genome shotgun (WGS) entry which is preliminary data.</text>
</comment>
<evidence type="ECO:0000256" key="5">
    <source>
        <dbReference type="ARBA" id="ARBA00022989"/>
    </source>
</evidence>
<feature type="transmembrane region" description="Helical" evidence="8">
    <location>
        <begin position="15"/>
        <end position="35"/>
    </location>
</feature>
<feature type="transmembrane region" description="Helical" evidence="8">
    <location>
        <begin position="61"/>
        <end position="78"/>
    </location>
</feature>
<evidence type="ECO:0000256" key="8">
    <source>
        <dbReference type="SAM" id="Phobius"/>
    </source>
</evidence>
<dbReference type="PANTHER" id="PTHR31942">
    <property type="entry name" value="MLO-LIKE PROTEIN 1"/>
    <property type="match status" value="1"/>
</dbReference>
<evidence type="ECO:0000313" key="9">
    <source>
        <dbReference type="EMBL" id="KAK1402008.1"/>
    </source>
</evidence>
<evidence type="ECO:0000256" key="1">
    <source>
        <dbReference type="ARBA" id="ARBA00004141"/>
    </source>
</evidence>
<sequence length="388" mass="44514">MAEEVLRSLEYTPTWAIAAVCSIIVFTSLLAEHGLHRIGKCLKRIGQDALYEALQKLKEELMLLGFISLLLTASQGPISNICISHHLASIMLPCKLPHESTEHFYLHQSFNNGRRHLLSEGSESQHCAHKGKVPLFSREAIHQLHLFVFILAVVHVIFCAATMVLGGLKIQQWKRWEQSSSTSNHASHELDNLQISKSRTSGYWRKYRPIGWMRSFFKQFNGSVTKSDYIALRAGFIQEHCPARPRFNFHKYMLRTWTFKHEFKRMVSISYLSPSFTSYGFHSCIMERIAYIIPRFVIGFIVQVLCSYITLPLYALVTQLGSLFKPATFTEQVFSSIDNWATGHRQSSLMSMPSSIDTTQINRLEREPYHVKIMKLSLHRVTTKGSSK</sequence>
<keyword evidence="7" id="KW-0568">Pathogenesis-related protein</keyword>
<feature type="transmembrane region" description="Helical" evidence="8">
    <location>
        <begin position="144"/>
        <end position="168"/>
    </location>
</feature>
<dbReference type="EMBL" id="JAUIZM010000001">
    <property type="protein sequence ID" value="KAK1402008.1"/>
    <property type="molecule type" value="Genomic_DNA"/>
</dbReference>
<keyword evidence="6 8" id="KW-0472">Membrane</keyword>
<gene>
    <name evidence="9" type="ORF">POM88_001613</name>
</gene>
<organism evidence="9 10">
    <name type="scientific">Heracleum sosnowskyi</name>
    <dbReference type="NCBI Taxonomy" id="360622"/>
    <lineage>
        <taxon>Eukaryota</taxon>
        <taxon>Viridiplantae</taxon>
        <taxon>Streptophyta</taxon>
        <taxon>Embryophyta</taxon>
        <taxon>Tracheophyta</taxon>
        <taxon>Spermatophyta</taxon>
        <taxon>Magnoliopsida</taxon>
        <taxon>eudicotyledons</taxon>
        <taxon>Gunneridae</taxon>
        <taxon>Pentapetalae</taxon>
        <taxon>asterids</taxon>
        <taxon>campanulids</taxon>
        <taxon>Apiales</taxon>
        <taxon>Apiaceae</taxon>
        <taxon>Apioideae</taxon>
        <taxon>apioid superclade</taxon>
        <taxon>Tordylieae</taxon>
        <taxon>Tordyliinae</taxon>
        <taxon>Heracleum</taxon>
    </lineage>
</organism>
<feature type="transmembrane region" description="Helical" evidence="8">
    <location>
        <begin position="296"/>
        <end position="317"/>
    </location>
</feature>
<reference evidence="9" key="2">
    <citation type="submission" date="2023-05" db="EMBL/GenBank/DDBJ databases">
        <authorList>
            <person name="Schelkunov M.I."/>
        </authorList>
    </citation>
    <scope>NUCLEOTIDE SEQUENCE</scope>
    <source>
        <strain evidence="9">Hsosn_3</strain>
        <tissue evidence="9">Leaf</tissue>
    </source>
</reference>
<name>A0AAD8JDW0_9APIA</name>
<evidence type="ECO:0000256" key="6">
    <source>
        <dbReference type="ARBA" id="ARBA00023136"/>
    </source>
</evidence>
<evidence type="ECO:0000256" key="4">
    <source>
        <dbReference type="ARBA" id="ARBA00022821"/>
    </source>
</evidence>
<dbReference type="Proteomes" id="UP001237642">
    <property type="component" value="Unassembled WGS sequence"/>
</dbReference>
<evidence type="ECO:0000313" key="10">
    <source>
        <dbReference type="Proteomes" id="UP001237642"/>
    </source>
</evidence>
<proteinExistence type="inferred from homology"/>
<evidence type="ECO:0000256" key="7">
    <source>
        <dbReference type="ARBA" id="ARBA00023265"/>
    </source>
</evidence>
<dbReference type="PANTHER" id="PTHR31942:SF54">
    <property type="entry name" value="MLO-LIKE PROTEIN 13"/>
    <property type="match status" value="1"/>
</dbReference>
<dbReference type="AlphaFoldDB" id="A0AAD8JDW0"/>
<comment type="similarity">
    <text evidence="2">Belongs to the MLO family.</text>
</comment>
<keyword evidence="3 8" id="KW-0812">Transmembrane</keyword>
<keyword evidence="10" id="KW-1185">Reference proteome</keyword>
<dbReference type="Pfam" id="PF03094">
    <property type="entry name" value="Mlo"/>
    <property type="match status" value="2"/>
</dbReference>
<dbReference type="GO" id="GO:0016020">
    <property type="term" value="C:membrane"/>
    <property type="evidence" value="ECO:0007669"/>
    <property type="project" value="UniProtKB-SubCell"/>
</dbReference>
<dbReference type="InterPro" id="IPR004326">
    <property type="entry name" value="Mlo"/>
</dbReference>
<evidence type="ECO:0000256" key="3">
    <source>
        <dbReference type="ARBA" id="ARBA00022692"/>
    </source>
</evidence>
<accession>A0AAD8JDW0</accession>
<reference evidence="9" key="1">
    <citation type="submission" date="2023-02" db="EMBL/GenBank/DDBJ databases">
        <title>Genome of toxic invasive species Heracleum sosnowskyi carries increased number of genes despite the absence of recent whole-genome duplications.</title>
        <authorList>
            <person name="Schelkunov M."/>
            <person name="Shtratnikova V."/>
            <person name="Makarenko M."/>
            <person name="Klepikova A."/>
            <person name="Omelchenko D."/>
            <person name="Novikova G."/>
            <person name="Obukhova E."/>
            <person name="Bogdanov V."/>
            <person name="Penin A."/>
            <person name="Logacheva M."/>
        </authorList>
    </citation>
    <scope>NUCLEOTIDE SEQUENCE</scope>
    <source>
        <strain evidence="9">Hsosn_3</strain>
        <tissue evidence="9">Leaf</tissue>
    </source>
</reference>
<evidence type="ECO:0000256" key="2">
    <source>
        <dbReference type="ARBA" id="ARBA00006574"/>
    </source>
</evidence>
<evidence type="ECO:0008006" key="11">
    <source>
        <dbReference type="Google" id="ProtNLM"/>
    </source>
</evidence>
<protein>
    <recommendedName>
        <fullName evidence="11">MLO-like protein</fullName>
    </recommendedName>
</protein>